<proteinExistence type="predicted"/>
<name>A0A149W2R2_9PROT</name>
<comment type="caution">
    <text evidence="1">The sequence shown here is derived from an EMBL/GenBank/DDBJ whole genome shotgun (WGS) entry which is preliminary data.</text>
</comment>
<dbReference type="PATRIC" id="fig|1789004.3.peg.144"/>
<dbReference type="AlphaFoldDB" id="A0A149W2R2"/>
<accession>A0A149W2R2</accession>
<organism evidence="1 2">
    <name type="scientific">Ferrovum myxofaciens</name>
    <dbReference type="NCBI Taxonomy" id="416213"/>
    <lineage>
        <taxon>Bacteria</taxon>
        <taxon>Pseudomonadati</taxon>
        <taxon>Pseudomonadota</taxon>
        <taxon>Betaproteobacteria</taxon>
        <taxon>Ferrovales</taxon>
        <taxon>Ferrovaceae</taxon>
        <taxon>Ferrovum</taxon>
    </lineage>
</organism>
<keyword evidence="2" id="KW-1185">Reference proteome</keyword>
<sequence length="51" mass="5610">MSGGVDFLLRGGADVYLGVSVGVSLNYIRNNIMNNKDIYKFTIPLTPPLHQ</sequence>
<evidence type="ECO:0000313" key="2">
    <source>
        <dbReference type="Proteomes" id="UP000075653"/>
    </source>
</evidence>
<dbReference type="Proteomes" id="UP000075653">
    <property type="component" value="Unassembled WGS sequence"/>
</dbReference>
<gene>
    <name evidence="1" type="ORF">FEMY_01460</name>
</gene>
<evidence type="ECO:0000313" key="1">
    <source>
        <dbReference type="EMBL" id="KXW59354.1"/>
    </source>
</evidence>
<dbReference type="EMBL" id="LRRD01000002">
    <property type="protein sequence ID" value="KXW59354.1"/>
    <property type="molecule type" value="Genomic_DNA"/>
</dbReference>
<reference evidence="1 2" key="1">
    <citation type="submission" date="2016-01" db="EMBL/GenBank/DDBJ databases">
        <title>Genome sequence of the acidophilic iron oxidising Ferrovum strain Z-31.</title>
        <authorList>
            <person name="Poehlein A."/>
            <person name="Ullrich S.R."/>
            <person name="Schloemann M."/>
            <person name="Muehling M."/>
            <person name="Daniel R."/>
        </authorList>
    </citation>
    <scope>NUCLEOTIDE SEQUENCE [LARGE SCALE GENOMIC DNA]</scope>
    <source>
        <strain evidence="1 2">Z-31</strain>
    </source>
</reference>
<protein>
    <submittedName>
        <fullName evidence="1">Uncharacterized protein</fullName>
    </submittedName>
</protein>